<dbReference type="Proteomes" id="UP000324222">
    <property type="component" value="Unassembled WGS sequence"/>
</dbReference>
<sequence>MHVNMLCGTTEGHPLKLIHVPRGGTLPAGLSSAVRMCRGCHTPSHSSWARRGGNTIPRPFYSALPSLNSPPILASYHHWAGLGQG</sequence>
<name>A0A5B7HD67_PORTR</name>
<accession>A0A5B7HD67</accession>
<keyword evidence="2" id="KW-1185">Reference proteome</keyword>
<dbReference type="EMBL" id="VSRR010026707">
    <property type="protein sequence ID" value="MPC67749.1"/>
    <property type="molecule type" value="Genomic_DNA"/>
</dbReference>
<gene>
    <name evidence="1" type="ORF">E2C01_061932</name>
</gene>
<evidence type="ECO:0000313" key="2">
    <source>
        <dbReference type="Proteomes" id="UP000324222"/>
    </source>
</evidence>
<evidence type="ECO:0000313" key="1">
    <source>
        <dbReference type="EMBL" id="MPC67749.1"/>
    </source>
</evidence>
<organism evidence="1 2">
    <name type="scientific">Portunus trituberculatus</name>
    <name type="common">Swimming crab</name>
    <name type="synonym">Neptunus trituberculatus</name>
    <dbReference type="NCBI Taxonomy" id="210409"/>
    <lineage>
        <taxon>Eukaryota</taxon>
        <taxon>Metazoa</taxon>
        <taxon>Ecdysozoa</taxon>
        <taxon>Arthropoda</taxon>
        <taxon>Crustacea</taxon>
        <taxon>Multicrustacea</taxon>
        <taxon>Malacostraca</taxon>
        <taxon>Eumalacostraca</taxon>
        <taxon>Eucarida</taxon>
        <taxon>Decapoda</taxon>
        <taxon>Pleocyemata</taxon>
        <taxon>Brachyura</taxon>
        <taxon>Eubrachyura</taxon>
        <taxon>Portunoidea</taxon>
        <taxon>Portunidae</taxon>
        <taxon>Portuninae</taxon>
        <taxon>Portunus</taxon>
    </lineage>
</organism>
<protein>
    <submittedName>
        <fullName evidence="1">Uncharacterized protein</fullName>
    </submittedName>
</protein>
<proteinExistence type="predicted"/>
<comment type="caution">
    <text evidence="1">The sequence shown here is derived from an EMBL/GenBank/DDBJ whole genome shotgun (WGS) entry which is preliminary data.</text>
</comment>
<reference evidence="1 2" key="1">
    <citation type="submission" date="2019-05" db="EMBL/GenBank/DDBJ databases">
        <title>Another draft genome of Portunus trituberculatus and its Hox gene families provides insights of decapod evolution.</title>
        <authorList>
            <person name="Jeong J.-H."/>
            <person name="Song I."/>
            <person name="Kim S."/>
            <person name="Choi T."/>
            <person name="Kim D."/>
            <person name="Ryu S."/>
            <person name="Kim W."/>
        </authorList>
    </citation>
    <scope>NUCLEOTIDE SEQUENCE [LARGE SCALE GENOMIC DNA]</scope>
    <source>
        <tissue evidence="1">Muscle</tissue>
    </source>
</reference>
<dbReference type="AlphaFoldDB" id="A0A5B7HD67"/>